<proteinExistence type="predicted"/>
<name>A0A1V1NWG7_9BACT</name>
<dbReference type="EMBL" id="ATBP01001674">
    <property type="protein sequence ID" value="ETR66903.1"/>
    <property type="molecule type" value="Genomic_DNA"/>
</dbReference>
<comment type="caution">
    <text evidence="1">The sequence shown here is derived from an EMBL/GenBank/DDBJ whole genome shotgun (WGS) entry which is preliminary data.</text>
</comment>
<sequence>MTDRDGFKRLEEINSSSENGDTENILELIFPPLYGNIHHKEIAESVLAYELQLWNTRKIICTFFLIVQKNKVV</sequence>
<evidence type="ECO:0000313" key="2">
    <source>
        <dbReference type="Proteomes" id="UP000189670"/>
    </source>
</evidence>
<evidence type="ECO:0000313" key="1">
    <source>
        <dbReference type="EMBL" id="ETR66903.1"/>
    </source>
</evidence>
<dbReference type="AlphaFoldDB" id="A0A1V1NWG7"/>
<protein>
    <submittedName>
        <fullName evidence="1">Uncharacterized protein</fullName>
    </submittedName>
</protein>
<dbReference type="Proteomes" id="UP000189670">
    <property type="component" value="Unassembled WGS sequence"/>
</dbReference>
<organism evidence="1 2">
    <name type="scientific">Candidatus Magnetoglobus multicellularis str. Araruama</name>
    <dbReference type="NCBI Taxonomy" id="890399"/>
    <lineage>
        <taxon>Bacteria</taxon>
        <taxon>Pseudomonadati</taxon>
        <taxon>Thermodesulfobacteriota</taxon>
        <taxon>Desulfobacteria</taxon>
        <taxon>Desulfobacterales</taxon>
        <taxon>Desulfobacteraceae</taxon>
        <taxon>Candidatus Magnetoglobus</taxon>
    </lineage>
</organism>
<gene>
    <name evidence="1" type="ORF">OMM_12197</name>
</gene>
<accession>A0A1V1NWG7</accession>
<reference evidence="2" key="1">
    <citation type="submission" date="2012-11" db="EMBL/GenBank/DDBJ databases">
        <authorList>
            <person name="Lucero-Rivera Y.E."/>
            <person name="Tovar-Ramirez D."/>
        </authorList>
    </citation>
    <scope>NUCLEOTIDE SEQUENCE [LARGE SCALE GENOMIC DNA]</scope>
    <source>
        <strain evidence="2">Araruama</strain>
    </source>
</reference>